<feature type="region of interest" description="Disordered" evidence="1">
    <location>
        <begin position="148"/>
        <end position="207"/>
    </location>
</feature>
<reference evidence="4 5" key="1">
    <citation type="submission" date="2017-10" db="EMBL/GenBank/DDBJ databases">
        <title>Draft genome of Longibacter Salinarum.</title>
        <authorList>
            <person name="Goh K.M."/>
            <person name="Shamsir M.S."/>
            <person name="Lim S.W."/>
        </authorList>
    </citation>
    <scope>NUCLEOTIDE SEQUENCE [LARGE SCALE GENOMIC DNA]</scope>
    <source>
        <strain evidence="4 5">KCTC 52045</strain>
    </source>
</reference>
<dbReference type="OrthoDB" id="9802320at2"/>
<feature type="region of interest" description="Disordered" evidence="1">
    <location>
        <begin position="845"/>
        <end position="871"/>
    </location>
</feature>
<organism evidence="4 5">
    <name type="scientific">Longibacter salinarum</name>
    <dbReference type="NCBI Taxonomy" id="1850348"/>
    <lineage>
        <taxon>Bacteria</taxon>
        <taxon>Pseudomonadati</taxon>
        <taxon>Rhodothermota</taxon>
        <taxon>Rhodothermia</taxon>
        <taxon>Rhodothermales</taxon>
        <taxon>Salisaetaceae</taxon>
        <taxon>Longibacter</taxon>
    </lineage>
</organism>
<feature type="domain" description="LPS-assembly protein LptD central" evidence="3">
    <location>
        <begin position="284"/>
        <end position="801"/>
    </location>
</feature>
<sequence>MLVRALLVSCALAACLCTPPVAQAQNQAPADTLRSDTTEVDTARTTPPPADTVQADTVRTDSVDADTLAGTPPGTGPDGPQTGESASGGNEGVNKPVTLTSRDSLVITFNEDSGDTGTLFGDSQIKYEDATLTARVVQMNFDKDQVTAYGRRRAAPDSVEAPARPPETIRRKQRVGNVIGRPEPQREQPDSLRLEPPSFKRGSEQSFTGSRLSFNLATSRGRVVSAQTQAQQQSGFVTGQTVKMYEDSTLFIEDGSYTTCDCEPDETPSYSLRSDRMKIKGKWVYTGPIQMYLFEVPTPLWLPFGFLPNTQGRRSGPLPPEYGQDQRGLYLRNWGWYFAMNDYVDLTLRGGLWSQGSFEIQPRFRYTKRYRYSGTLSLEYLRERIGESEDPDVIRRQEGRLNWQHSQTLSPTASLNGNVNLVTSGDYLQDNARNVNDAVRQTISSTIRYRKQWPDGGRSLSISAQQNQQLSTGSATVGLPTVNFTQSQFKPFRNEENLNEPQWYEKIALSYDMSFDNQYRFNPRREEDLLAEGDTTAAEAEWYDALFNPDLYRRATGNNETPLDPEMSHSIPVSASYRVSRFNLNVTPNVRYNSNWYLYTQRLVRETQETEDDPSTPNVDESSIDTVSVPQNVQGFYSQNEFSTSLNLTTEVFGVFPLKAGRFEGLLHRLSPSIGLNYQPNFNNPFWGQTRVLKGLDGQPVKNDRTGENQLYDIRTGQLVGQGSQQLAISFRAGNEFETKRVRVDSTGEQQENRIKFLDVDVSTSYNFAADSLNLADVRVNARTTIADLVNIQSSVTMTPYQFTRLPGSGSEDVRYQLIDRYEAADTPWKPLRFTDLSLSMSMSLSPNGASPGRNRSMGPNQSGGPNGTGSFRGVDPYAAYRTYTGYPQFDTNWRLNLDLTYSLSKRFVDYERRASTRISGSVAATPKWRINVDSNLDLVEMKLRQTNFSVSRDLGCWSLSFGWSPIGRRQYYSFSLAVNQGMLSNLLRLDIPRGGNSNVFRDIGSRVGQSAAGAAGGTGGF</sequence>
<feature type="chain" id="PRO_5012811945" description="LPS-assembly protein LptD central domain-containing protein" evidence="2">
    <location>
        <begin position="25"/>
        <end position="1022"/>
    </location>
</feature>
<keyword evidence="5" id="KW-1185">Reference proteome</keyword>
<feature type="signal peptide" evidence="2">
    <location>
        <begin position="1"/>
        <end position="24"/>
    </location>
</feature>
<name>A0A2A8CYV3_9BACT</name>
<proteinExistence type="predicted"/>
<feature type="compositionally biased region" description="Basic and acidic residues" evidence="1">
    <location>
        <begin position="183"/>
        <end position="193"/>
    </location>
</feature>
<dbReference type="EMBL" id="PDEQ01000003">
    <property type="protein sequence ID" value="PEN13892.1"/>
    <property type="molecule type" value="Genomic_DNA"/>
</dbReference>
<dbReference type="AlphaFoldDB" id="A0A2A8CYV3"/>
<gene>
    <name evidence="4" type="ORF">CRI94_07490</name>
</gene>
<dbReference type="Proteomes" id="UP000220102">
    <property type="component" value="Unassembled WGS sequence"/>
</dbReference>
<evidence type="ECO:0000256" key="2">
    <source>
        <dbReference type="SAM" id="SignalP"/>
    </source>
</evidence>
<keyword evidence="2" id="KW-0732">Signal</keyword>
<feature type="region of interest" description="Disordered" evidence="1">
    <location>
        <begin position="24"/>
        <end position="99"/>
    </location>
</feature>
<evidence type="ECO:0000313" key="5">
    <source>
        <dbReference type="Proteomes" id="UP000220102"/>
    </source>
</evidence>
<dbReference type="InterPro" id="IPR045659">
    <property type="entry name" value="LptD_2"/>
</dbReference>
<dbReference type="PANTHER" id="PTHR30189:SF1">
    <property type="entry name" value="LPS-ASSEMBLY PROTEIN LPTD"/>
    <property type="match status" value="1"/>
</dbReference>
<accession>A0A2A8CYV3</accession>
<evidence type="ECO:0000313" key="4">
    <source>
        <dbReference type="EMBL" id="PEN13892.1"/>
    </source>
</evidence>
<dbReference type="InterPro" id="IPR050218">
    <property type="entry name" value="LptD"/>
</dbReference>
<dbReference type="Pfam" id="PF19838">
    <property type="entry name" value="LptD_2"/>
    <property type="match status" value="1"/>
</dbReference>
<evidence type="ECO:0000259" key="3">
    <source>
        <dbReference type="Pfam" id="PF19838"/>
    </source>
</evidence>
<protein>
    <recommendedName>
        <fullName evidence="3">LPS-assembly protein LptD central domain-containing protein</fullName>
    </recommendedName>
</protein>
<dbReference type="PANTHER" id="PTHR30189">
    <property type="entry name" value="LPS-ASSEMBLY PROTEIN"/>
    <property type="match status" value="1"/>
</dbReference>
<dbReference type="GO" id="GO:0009279">
    <property type="term" value="C:cell outer membrane"/>
    <property type="evidence" value="ECO:0007669"/>
    <property type="project" value="TreeGrafter"/>
</dbReference>
<comment type="caution">
    <text evidence="4">The sequence shown here is derived from an EMBL/GenBank/DDBJ whole genome shotgun (WGS) entry which is preliminary data.</text>
</comment>
<dbReference type="PROSITE" id="PS51257">
    <property type="entry name" value="PROKAR_LIPOPROTEIN"/>
    <property type="match status" value="1"/>
</dbReference>
<evidence type="ECO:0000256" key="1">
    <source>
        <dbReference type="SAM" id="MobiDB-lite"/>
    </source>
</evidence>
<dbReference type="RefSeq" id="WP_098075055.1">
    <property type="nucleotide sequence ID" value="NZ_PDEQ01000003.1"/>
</dbReference>
<dbReference type="GO" id="GO:1990351">
    <property type="term" value="C:transporter complex"/>
    <property type="evidence" value="ECO:0007669"/>
    <property type="project" value="TreeGrafter"/>
</dbReference>